<evidence type="ECO:0000313" key="2">
    <source>
        <dbReference type="EMBL" id="SVA78919.1"/>
    </source>
</evidence>
<dbReference type="EMBL" id="UINC01018727">
    <property type="protein sequence ID" value="SVA78919.1"/>
    <property type="molecule type" value="Genomic_DNA"/>
</dbReference>
<dbReference type="AlphaFoldDB" id="A0A381YPM5"/>
<sequence>MRINGVVGIALLALVGACGGGDGGGGSSEEAAADAPAGEPRVFFVSPMHETDHATEIPLGFTFGVENFDISPVPPEGSSPRQGPGHYHLGVNAECLPVGVEIPKADPWVHFGDGSDGMEMMLEGGEYRFSVQIGDDQHRTVEGLCDTITIRMEDGI</sequence>
<protein>
    <recommendedName>
        <fullName evidence="1">DUF4399 domain-containing protein</fullName>
    </recommendedName>
</protein>
<proteinExistence type="predicted"/>
<organism evidence="2">
    <name type="scientific">marine metagenome</name>
    <dbReference type="NCBI Taxonomy" id="408172"/>
    <lineage>
        <taxon>unclassified sequences</taxon>
        <taxon>metagenomes</taxon>
        <taxon>ecological metagenomes</taxon>
    </lineage>
</organism>
<name>A0A381YPM5_9ZZZZ</name>
<dbReference type="InterPro" id="IPR025512">
    <property type="entry name" value="DUF4399"/>
</dbReference>
<feature type="domain" description="DUF4399" evidence="1">
    <location>
        <begin position="62"/>
        <end position="151"/>
    </location>
</feature>
<gene>
    <name evidence="2" type="ORF">METZ01_LOCUS131773</name>
</gene>
<evidence type="ECO:0000259" key="1">
    <source>
        <dbReference type="Pfam" id="PF14347"/>
    </source>
</evidence>
<dbReference type="PROSITE" id="PS51257">
    <property type="entry name" value="PROKAR_LIPOPROTEIN"/>
    <property type="match status" value="1"/>
</dbReference>
<accession>A0A381YPM5</accession>
<dbReference type="Pfam" id="PF14347">
    <property type="entry name" value="DUF4399"/>
    <property type="match status" value="1"/>
</dbReference>
<reference evidence="2" key="1">
    <citation type="submission" date="2018-05" db="EMBL/GenBank/DDBJ databases">
        <authorList>
            <person name="Lanie J.A."/>
            <person name="Ng W.-L."/>
            <person name="Kazmierczak K.M."/>
            <person name="Andrzejewski T.M."/>
            <person name="Davidsen T.M."/>
            <person name="Wayne K.J."/>
            <person name="Tettelin H."/>
            <person name="Glass J.I."/>
            <person name="Rusch D."/>
            <person name="Podicherti R."/>
            <person name="Tsui H.-C.T."/>
            <person name="Winkler M.E."/>
        </authorList>
    </citation>
    <scope>NUCLEOTIDE SEQUENCE</scope>
</reference>